<keyword evidence="2" id="KW-0805">Transcription regulation</keyword>
<dbReference type="SUPFAM" id="SSF48452">
    <property type="entry name" value="TPR-like"/>
    <property type="match status" value="1"/>
</dbReference>
<dbReference type="SMART" id="SM01043">
    <property type="entry name" value="BTAD"/>
    <property type="match status" value="1"/>
</dbReference>
<dbReference type="Proteomes" id="UP000251891">
    <property type="component" value="Unassembled WGS sequence"/>
</dbReference>
<feature type="DNA-binding region" description="OmpR/PhoB-type" evidence="5">
    <location>
        <begin position="1"/>
        <end position="101"/>
    </location>
</feature>
<keyword evidence="9" id="KW-1185">Reference proteome</keyword>
<dbReference type="OrthoDB" id="5521887at2"/>
<dbReference type="AlphaFoldDB" id="A0A365GW17"/>
<dbReference type="PRINTS" id="PR00364">
    <property type="entry name" value="DISEASERSIST"/>
</dbReference>
<dbReference type="SUPFAM" id="SSF52540">
    <property type="entry name" value="P-loop containing nucleoside triphosphate hydrolases"/>
    <property type="match status" value="1"/>
</dbReference>
<organism evidence="8 9">
    <name type="scientific">Actinomadura craniellae</name>
    <dbReference type="NCBI Taxonomy" id="2231787"/>
    <lineage>
        <taxon>Bacteria</taxon>
        <taxon>Bacillati</taxon>
        <taxon>Actinomycetota</taxon>
        <taxon>Actinomycetes</taxon>
        <taxon>Streptosporangiales</taxon>
        <taxon>Thermomonosporaceae</taxon>
        <taxon>Actinomadura</taxon>
    </lineage>
</organism>
<sequence>MGRPDTELRFAVLGPVRAWRGTTELELGAPQQQAMLAALLLRRNRTASAGDLVDALWGEEPPARATGTLRTYASRLRRALEADRSRPEILVSAGDGYALRVPANALDSAVFEEHVAAAARARAGGDPAAAVDLLRAADGMWAGTPLAGLPGPYAEAQRIRLGERRLAALRTRLETELELGRHTTVVEELTALVDEHPLHEPLRRLLMLALYRGGRRAEALGVFSAAERVLGEELGVGPDPELADLHRRILRGDPGLAAPARPAGPPGLPAPPPAPPAQLPSDVPDFTGRAEIAARLRADLAAGPGEGSQATRTVLLSGIGGVGKSALAVHVAHAVRDHFPDGQLYTDLRGAGDDPADPAEVLAGFLRALGVAETTIPAGRQERAALFRSRLAGRRVLVLLDDARDAAQVRPLLPGTPSCAVLVTGRARTTGLALSRQVDLDALAPGEAVALLARIAGADRVAAEPDAAGQVAAACGFLPLAVRIAAARLAARPAWRLARFAERLARERNRLAELRAGDLAVTASFRLGYDQLAPDLARAFRLLALPEGPGISLPAAAALLDLPADDAGILVESLVDLGLLESSQPDRYRYHDLLRLFARTLAEEEDGPAGRRAALDRLVHHHLVAATALYQLLRPSRLFPAVPAAPWRTPPFSDLDGAVAWAVHEHASVLAVARQAINDPDGPLEAVTELVLVMVQLIDLGMGVSELHELADATVLAAHRAGHAHGEARARYTLFWTLWELRREEEARAELHRVTALSTATGQWKALAPAFIIRAVTSVHRDRAGEASGRCDEATAMVAALGVRASVAFLSSLVLMASHTEPGRIRHARYGNLPGEELSRELWTVVGWTHMVYVRARALHPPAGRDGFRTMLDILEARDRTPESMAGIAALHRVTELAGSTTQLAEESLHVSGAVDLEQRRARLLTVLGRFLAGIRAYPDNDICLQMALDTLDRIGSPAGTAGVRALLGERPALTG</sequence>
<dbReference type="Gene3D" id="1.10.10.10">
    <property type="entry name" value="Winged helix-like DNA-binding domain superfamily/Winged helix DNA-binding domain"/>
    <property type="match status" value="1"/>
</dbReference>
<dbReference type="InterPro" id="IPR001867">
    <property type="entry name" value="OmpR/PhoB-type_DNA-bd"/>
</dbReference>
<dbReference type="Pfam" id="PF00486">
    <property type="entry name" value="Trans_reg_C"/>
    <property type="match status" value="1"/>
</dbReference>
<dbReference type="Pfam" id="PF03704">
    <property type="entry name" value="BTAD"/>
    <property type="match status" value="1"/>
</dbReference>
<proteinExistence type="inferred from homology"/>
<evidence type="ECO:0000313" key="9">
    <source>
        <dbReference type="Proteomes" id="UP000251891"/>
    </source>
</evidence>
<dbReference type="SMART" id="SM00862">
    <property type="entry name" value="Trans_reg_C"/>
    <property type="match status" value="1"/>
</dbReference>
<reference evidence="8 9" key="1">
    <citation type="submission" date="2018-06" db="EMBL/GenBank/DDBJ databases">
        <title>Actinomadura craniellae sp. nov. isolated from marine sponge Craniella sp.</title>
        <authorList>
            <person name="Li L."/>
            <person name="Xu Q.H."/>
            <person name="Lin H.W."/>
            <person name="Lu Y.H."/>
        </authorList>
    </citation>
    <scope>NUCLEOTIDE SEQUENCE [LARGE SCALE GENOMIC DNA]</scope>
    <source>
        <strain evidence="8 9">LHW63021</strain>
    </source>
</reference>
<dbReference type="GO" id="GO:0006355">
    <property type="term" value="P:regulation of DNA-templated transcription"/>
    <property type="evidence" value="ECO:0007669"/>
    <property type="project" value="InterPro"/>
</dbReference>
<evidence type="ECO:0000313" key="8">
    <source>
        <dbReference type="EMBL" id="RAY11006.1"/>
    </source>
</evidence>
<dbReference type="GO" id="GO:0043531">
    <property type="term" value="F:ADP binding"/>
    <property type="evidence" value="ECO:0007669"/>
    <property type="project" value="InterPro"/>
</dbReference>
<evidence type="ECO:0000256" key="2">
    <source>
        <dbReference type="ARBA" id="ARBA00023015"/>
    </source>
</evidence>
<evidence type="ECO:0000256" key="5">
    <source>
        <dbReference type="PROSITE-ProRule" id="PRU01091"/>
    </source>
</evidence>
<comment type="similarity">
    <text evidence="1">Belongs to the AfsR/DnrI/RedD regulatory family.</text>
</comment>
<dbReference type="PANTHER" id="PTHR35807:SF1">
    <property type="entry name" value="TRANSCRIPTIONAL REGULATOR REDD"/>
    <property type="match status" value="1"/>
</dbReference>
<evidence type="ECO:0000256" key="4">
    <source>
        <dbReference type="ARBA" id="ARBA00023163"/>
    </source>
</evidence>
<dbReference type="PANTHER" id="PTHR35807">
    <property type="entry name" value="TRANSCRIPTIONAL REGULATOR REDD-RELATED"/>
    <property type="match status" value="1"/>
</dbReference>
<evidence type="ECO:0000259" key="7">
    <source>
        <dbReference type="PROSITE" id="PS51755"/>
    </source>
</evidence>
<dbReference type="CDD" id="cd15831">
    <property type="entry name" value="BTAD"/>
    <property type="match status" value="1"/>
</dbReference>
<dbReference type="GO" id="GO:0003677">
    <property type="term" value="F:DNA binding"/>
    <property type="evidence" value="ECO:0007669"/>
    <property type="project" value="UniProtKB-UniRule"/>
</dbReference>
<evidence type="ECO:0000256" key="6">
    <source>
        <dbReference type="SAM" id="MobiDB-lite"/>
    </source>
</evidence>
<gene>
    <name evidence="8" type="ORF">DPM19_32370</name>
</gene>
<dbReference type="Gene3D" id="1.25.40.10">
    <property type="entry name" value="Tetratricopeptide repeat domain"/>
    <property type="match status" value="1"/>
</dbReference>
<dbReference type="Gene3D" id="3.40.50.300">
    <property type="entry name" value="P-loop containing nucleotide triphosphate hydrolases"/>
    <property type="match status" value="1"/>
</dbReference>
<keyword evidence="4" id="KW-0804">Transcription</keyword>
<dbReference type="InterPro" id="IPR005158">
    <property type="entry name" value="BTAD"/>
</dbReference>
<accession>A0A365GW17</accession>
<name>A0A365GW17_9ACTN</name>
<protein>
    <submittedName>
        <fullName evidence="8">AfsR family transcriptional regulator</fullName>
    </submittedName>
</protein>
<dbReference type="SUPFAM" id="SSF46894">
    <property type="entry name" value="C-terminal effector domain of the bipartite response regulators"/>
    <property type="match status" value="1"/>
</dbReference>
<keyword evidence="3 5" id="KW-0238">DNA-binding</keyword>
<feature type="domain" description="OmpR/PhoB-type" evidence="7">
    <location>
        <begin position="1"/>
        <end position="101"/>
    </location>
</feature>
<dbReference type="PROSITE" id="PS51755">
    <property type="entry name" value="OMPR_PHOB"/>
    <property type="match status" value="1"/>
</dbReference>
<dbReference type="InterPro" id="IPR027417">
    <property type="entry name" value="P-loop_NTPase"/>
</dbReference>
<comment type="caution">
    <text evidence="8">The sequence shown here is derived from an EMBL/GenBank/DDBJ whole genome shotgun (WGS) entry which is preliminary data.</text>
</comment>
<dbReference type="InterPro" id="IPR051677">
    <property type="entry name" value="AfsR-DnrI-RedD_regulator"/>
</dbReference>
<dbReference type="GO" id="GO:0000160">
    <property type="term" value="P:phosphorelay signal transduction system"/>
    <property type="evidence" value="ECO:0007669"/>
    <property type="project" value="InterPro"/>
</dbReference>
<evidence type="ECO:0000256" key="3">
    <source>
        <dbReference type="ARBA" id="ARBA00023125"/>
    </source>
</evidence>
<feature type="compositionally biased region" description="Pro residues" evidence="6">
    <location>
        <begin position="262"/>
        <end position="278"/>
    </location>
</feature>
<dbReference type="InterPro" id="IPR016032">
    <property type="entry name" value="Sig_transdc_resp-reg_C-effctor"/>
</dbReference>
<dbReference type="InterPro" id="IPR036388">
    <property type="entry name" value="WH-like_DNA-bd_sf"/>
</dbReference>
<dbReference type="InterPro" id="IPR011990">
    <property type="entry name" value="TPR-like_helical_dom_sf"/>
</dbReference>
<feature type="region of interest" description="Disordered" evidence="6">
    <location>
        <begin position="253"/>
        <end position="280"/>
    </location>
</feature>
<dbReference type="RefSeq" id="WP_111871905.1">
    <property type="nucleotide sequence ID" value="NZ_QLYX01000022.1"/>
</dbReference>
<dbReference type="EMBL" id="QLYX01000022">
    <property type="protein sequence ID" value="RAY11006.1"/>
    <property type="molecule type" value="Genomic_DNA"/>
</dbReference>
<evidence type="ECO:0000256" key="1">
    <source>
        <dbReference type="ARBA" id="ARBA00005820"/>
    </source>
</evidence>